<dbReference type="EMBL" id="CP021886">
    <property type="protein sequence ID" value="AWI34085.1"/>
    <property type="molecule type" value="Genomic_DNA"/>
</dbReference>
<dbReference type="RefSeq" id="WP_108910927.1">
    <property type="nucleotide sequence ID" value="NZ_CP021886.1"/>
</dbReference>
<protein>
    <submittedName>
        <fullName evidence="2">Uncharacterized protein</fullName>
    </submittedName>
</protein>
<keyword evidence="1" id="KW-0472">Membrane</keyword>
<sequence>MKNNHKNTRFCVLLSSYAIIGIVTLWFYPYQKASLWHSIITFIVVLLIFVCLYWFYKNEAPRYFSVEWLYKNNFQYPSKASGYILINLCFVGLTILLMALLD</sequence>
<accession>A0A2U8FF83</accession>
<dbReference type="EMBL" id="CP021886">
    <property type="protein sequence ID" value="AWI34795.1"/>
    <property type="molecule type" value="Genomic_DNA"/>
</dbReference>
<dbReference type="Proteomes" id="UP000244890">
    <property type="component" value="Chromosome"/>
</dbReference>
<evidence type="ECO:0000256" key="1">
    <source>
        <dbReference type="SAM" id="Phobius"/>
    </source>
</evidence>
<feature type="transmembrane region" description="Helical" evidence="1">
    <location>
        <begin position="12"/>
        <end position="29"/>
    </location>
</feature>
<name>A0A2U8FF83_9HELI</name>
<dbReference type="GO" id="GO:0022904">
    <property type="term" value="P:respiratory electron transport chain"/>
    <property type="evidence" value="ECO:0007669"/>
    <property type="project" value="InterPro"/>
</dbReference>
<evidence type="ECO:0000313" key="4">
    <source>
        <dbReference type="Proteomes" id="UP000244890"/>
    </source>
</evidence>
<dbReference type="KEGG" id="had:CDV25_04325"/>
<evidence type="ECO:0000313" key="3">
    <source>
        <dbReference type="EMBL" id="AWI34795.1"/>
    </source>
</evidence>
<feature type="transmembrane region" description="Helical" evidence="1">
    <location>
        <begin position="35"/>
        <end position="56"/>
    </location>
</feature>
<proteinExistence type="predicted"/>
<dbReference type="SUPFAM" id="SSF81342">
    <property type="entry name" value="Transmembrane di-heme cytochromes"/>
    <property type="match status" value="1"/>
</dbReference>
<reference evidence="2 4" key="1">
    <citation type="submission" date="2017-06" db="EMBL/GenBank/DDBJ databases">
        <title>Complete genome of Helicobacter apodemus.</title>
        <authorList>
            <person name="Cho S."/>
        </authorList>
    </citation>
    <scope>NUCLEOTIDE SEQUENCE [LARGE SCALE GENOMIC DNA]</scope>
    <source>
        <strain evidence="2">SCJK1</strain>
        <strain evidence="4">SNUVETPUB-15-01</strain>
    </source>
</reference>
<feature type="transmembrane region" description="Helical" evidence="1">
    <location>
        <begin position="80"/>
        <end position="101"/>
    </location>
</feature>
<gene>
    <name evidence="2" type="ORF">CDV25_04325</name>
    <name evidence="3" type="ORF">CDV25_08485</name>
</gene>
<dbReference type="InterPro" id="IPR016174">
    <property type="entry name" value="Di-haem_cyt_TM"/>
</dbReference>
<dbReference type="KEGG" id="had:CDV25_08485"/>
<evidence type="ECO:0000313" key="2">
    <source>
        <dbReference type="EMBL" id="AWI34085.1"/>
    </source>
</evidence>
<organism evidence="2 4">
    <name type="scientific">Helicobacter apodemus</name>
    <dbReference type="NCBI Taxonomy" id="135569"/>
    <lineage>
        <taxon>Bacteria</taxon>
        <taxon>Pseudomonadati</taxon>
        <taxon>Campylobacterota</taxon>
        <taxon>Epsilonproteobacteria</taxon>
        <taxon>Campylobacterales</taxon>
        <taxon>Helicobacteraceae</taxon>
        <taxon>Helicobacter</taxon>
    </lineage>
</organism>
<keyword evidence="1" id="KW-1133">Transmembrane helix</keyword>
<keyword evidence="1" id="KW-0812">Transmembrane</keyword>
<dbReference type="OrthoDB" id="9998804at2"/>
<dbReference type="AlphaFoldDB" id="A0A2U8FF83"/>
<dbReference type="GO" id="GO:0016020">
    <property type="term" value="C:membrane"/>
    <property type="evidence" value="ECO:0007669"/>
    <property type="project" value="InterPro"/>
</dbReference>